<dbReference type="AlphaFoldDB" id="A0A834VEY4"/>
<keyword evidence="4" id="KW-1185">Reference proteome</keyword>
<dbReference type="Proteomes" id="UP000070412">
    <property type="component" value="Unassembled WGS sequence"/>
</dbReference>
<reference evidence="4" key="1">
    <citation type="journal article" date="2020" name="PLoS Negl. Trop. Dis.">
        <title>High-quality nuclear genome for Sarcoptes scabiei-A critical resource for a neglected parasite.</title>
        <authorList>
            <person name="Korhonen P.K."/>
            <person name="Gasser R.B."/>
            <person name="Ma G."/>
            <person name="Wang T."/>
            <person name="Stroehlein A.J."/>
            <person name="Young N.D."/>
            <person name="Ang C.S."/>
            <person name="Fernando D.D."/>
            <person name="Lu H.C."/>
            <person name="Taylor S."/>
            <person name="Reynolds S.L."/>
            <person name="Mofiz E."/>
            <person name="Najaraj S.H."/>
            <person name="Gowda H."/>
            <person name="Madugundu A."/>
            <person name="Renuse S."/>
            <person name="Holt D."/>
            <person name="Pandey A."/>
            <person name="Papenfuss A.T."/>
            <person name="Fischer K."/>
        </authorList>
    </citation>
    <scope>NUCLEOTIDE SEQUENCE [LARGE SCALE GENOMIC DNA]</scope>
</reference>
<dbReference type="PANTHER" id="PTHR33964">
    <property type="entry name" value="RE45066P-RELATED"/>
    <property type="match status" value="1"/>
</dbReference>
<evidence type="ECO:0000313" key="2">
    <source>
        <dbReference type="EMBL" id="KAF7491278.1"/>
    </source>
</evidence>
<keyword evidence="1" id="KW-0732">Signal</keyword>
<dbReference type="OrthoDB" id="6499022at2759"/>
<sequence>MQFSICFLIVSSSWLVCFIEILNALPSSSSKPEVLKCSAKSIEAYDNDIAKLMTIGHRYWPETFQQSKEFCVETKRLNDRANSFKSKCPTGSAKEFTSVILYSLQRTLRNYCPQKVTKKVANFIRQQSCSNKVFNQTSKCYENFIDQLQGIAKAPVKKQIPFTCCKYFDLLQCFEAAYQTRQDCSNAGEIFNNFVRQIFDDIINLTCQDYTEHSDRCETIGEPPIKDSTLKRTKSFLIPLINIWSQLDENKSA</sequence>
<feature type="signal peptide" evidence="1">
    <location>
        <begin position="1"/>
        <end position="24"/>
    </location>
</feature>
<dbReference type="EnsemblMetazoa" id="SSS_8492s_mrna">
    <property type="protein sequence ID" value="KAF7491278.1"/>
    <property type="gene ID" value="SSS_8492"/>
</dbReference>
<reference evidence="3" key="3">
    <citation type="submission" date="2022-06" db="UniProtKB">
        <authorList>
            <consortium name="EnsemblMetazoa"/>
        </authorList>
    </citation>
    <scope>IDENTIFICATION</scope>
</reference>
<evidence type="ECO:0000313" key="4">
    <source>
        <dbReference type="Proteomes" id="UP000070412"/>
    </source>
</evidence>
<dbReference type="PANTHER" id="PTHR33964:SF1">
    <property type="entry name" value="RE45066P"/>
    <property type="match status" value="1"/>
</dbReference>
<dbReference type="EMBL" id="WVUK01000060">
    <property type="protein sequence ID" value="KAF7491278.1"/>
    <property type="molecule type" value="Genomic_DNA"/>
</dbReference>
<evidence type="ECO:0008006" key="5">
    <source>
        <dbReference type="Google" id="ProtNLM"/>
    </source>
</evidence>
<protein>
    <recommendedName>
        <fullName evidence="5">DUF19 domain-containing protein</fullName>
    </recommendedName>
</protein>
<reference evidence="2" key="2">
    <citation type="submission" date="2020-01" db="EMBL/GenBank/DDBJ databases">
        <authorList>
            <person name="Korhonen P.K.K."/>
            <person name="Guangxu M.G."/>
            <person name="Wang T.W."/>
            <person name="Stroehlein A.J.S."/>
            <person name="Young N.D."/>
            <person name="Ang C.-S.A."/>
            <person name="Fernando D.W.F."/>
            <person name="Lu H.L."/>
            <person name="Taylor S.T."/>
            <person name="Ehtesham M.E.M."/>
            <person name="Najaraj S.H.N."/>
            <person name="Harsha G.H.G."/>
            <person name="Madugundu A.M."/>
            <person name="Renuse S.R."/>
            <person name="Holt D.H."/>
            <person name="Pandey A.P."/>
            <person name="Papenfuss A.P."/>
            <person name="Gasser R.B.G."/>
            <person name="Fischer K.F."/>
        </authorList>
    </citation>
    <scope>NUCLEOTIDE SEQUENCE</scope>
    <source>
        <strain evidence="2">SSS_KF_BRIS2020</strain>
    </source>
</reference>
<name>A0A834VEY4_SARSC</name>
<evidence type="ECO:0000313" key="3">
    <source>
        <dbReference type="EnsemblMetazoa" id="KAF7491278.1"/>
    </source>
</evidence>
<gene>
    <name evidence="2" type="ORF">SSS_8492</name>
</gene>
<proteinExistence type="predicted"/>
<evidence type="ECO:0000256" key="1">
    <source>
        <dbReference type="SAM" id="SignalP"/>
    </source>
</evidence>
<accession>A0A834VEY4</accession>
<feature type="chain" id="PRO_5038259558" description="DUF19 domain-containing protein" evidence="1">
    <location>
        <begin position="25"/>
        <end position="253"/>
    </location>
</feature>
<organism evidence="2">
    <name type="scientific">Sarcoptes scabiei</name>
    <name type="common">Itch mite</name>
    <name type="synonym">Acarus scabiei</name>
    <dbReference type="NCBI Taxonomy" id="52283"/>
    <lineage>
        <taxon>Eukaryota</taxon>
        <taxon>Metazoa</taxon>
        <taxon>Ecdysozoa</taxon>
        <taxon>Arthropoda</taxon>
        <taxon>Chelicerata</taxon>
        <taxon>Arachnida</taxon>
        <taxon>Acari</taxon>
        <taxon>Acariformes</taxon>
        <taxon>Sarcoptiformes</taxon>
        <taxon>Astigmata</taxon>
        <taxon>Psoroptidia</taxon>
        <taxon>Sarcoptoidea</taxon>
        <taxon>Sarcoptidae</taxon>
        <taxon>Sarcoptinae</taxon>
        <taxon>Sarcoptes</taxon>
    </lineage>
</organism>